<dbReference type="HOGENOM" id="CLU_2434479_0_0_7"/>
<proteinExistence type="predicted"/>
<sequence>MKDIKEYLEAKQLQLDECEGKLKELKSKLSPSDTKANAEIDKQIQTVEMKIKEGKAKLEALGKASKEEFAEHKESIDESFRAIYTHLAMS</sequence>
<name>D5V7P7_ARCNC</name>
<dbReference type="EMBL" id="CP001999">
    <property type="protein sequence ID" value="ADG94667.1"/>
    <property type="molecule type" value="Genomic_DNA"/>
</dbReference>
<evidence type="ECO:0000313" key="2">
    <source>
        <dbReference type="Proteomes" id="UP000000939"/>
    </source>
</evidence>
<reference evidence="1 2" key="1">
    <citation type="journal article" date="2010" name="Stand. Genomic Sci.">
        <title>Complete genome sequence of Arcobacter nitrofigilis type strain (CI).</title>
        <authorList>
            <person name="Pati A."/>
            <person name="Gronow S."/>
            <person name="Lapidus A."/>
            <person name="Copeland A."/>
            <person name="Glavina Del Rio T."/>
            <person name="Nolan M."/>
            <person name="Lucas S."/>
            <person name="Tice H."/>
            <person name="Cheng J.F."/>
            <person name="Han C."/>
            <person name="Chertkov O."/>
            <person name="Bruce D."/>
            <person name="Tapia R."/>
            <person name="Goodwin L."/>
            <person name="Pitluck S."/>
            <person name="Liolios K."/>
            <person name="Ivanova N."/>
            <person name="Mavromatis K."/>
            <person name="Chen A."/>
            <person name="Palaniappan K."/>
            <person name="Land M."/>
            <person name="Hauser L."/>
            <person name="Chang Y.J."/>
            <person name="Jeffries C.D."/>
            <person name="Detter J.C."/>
            <person name="Rohde M."/>
            <person name="Goker M."/>
            <person name="Bristow J."/>
            <person name="Eisen J.A."/>
            <person name="Markowitz V."/>
            <person name="Hugenholtz P."/>
            <person name="Klenk H.P."/>
            <person name="Kyrpides N.C."/>
        </authorList>
    </citation>
    <scope>NUCLEOTIDE SEQUENCE [LARGE SCALE GENOMIC DNA]</scope>
    <source>
        <strain evidence="2">ATCC 33309 / DSM 7299 / CCUG 15893 / LMG 7604 / NCTC 12251 / CI</strain>
    </source>
</reference>
<protein>
    <submittedName>
        <fullName evidence="1">Uncharacterized protein</fullName>
    </submittedName>
</protein>
<keyword evidence="2" id="KW-1185">Reference proteome</keyword>
<gene>
    <name evidence="1" type="ordered locus">Arnit_3019</name>
</gene>
<evidence type="ECO:0000313" key="1">
    <source>
        <dbReference type="EMBL" id="ADG94667.1"/>
    </source>
</evidence>
<accession>D5V7P7</accession>
<dbReference type="Proteomes" id="UP000000939">
    <property type="component" value="Chromosome"/>
</dbReference>
<organism evidence="1 2">
    <name type="scientific">Arcobacter nitrofigilis (strain ATCC 33309 / DSM 7299 / CCUG 15893 / LMG 7604 / NCTC 12251 / CI)</name>
    <name type="common">Campylobacter nitrofigilis</name>
    <dbReference type="NCBI Taxonomy" id="572480"/>
    <lineage>
        <taxon>Bacteria</taxon>
        <taxon>Pseudomonadati</taxon>
        <taxon>Campylobacterota</taxon>
        <taxon>Epsilonproteobacteria</taxon>
        <taxon>Campylobacterales</taxon>
        <taxon>Arcobacteraceae</taxon>
        <taxon>Arcobacter</taxon>
    </lineage>
</organism>
<dbReference type="KEGG" id="ant:Arnit_3019"/>
<dbReference type="RefSeq" id="WP_013136812.1">
    <property type="nucleotide sequence ID" value="NC_014166.1"/>
</dbReference>
<dbReference type="AlphaFoldDB" id="D5V7P7"/>
<dbReference type="OrthoDB" id="9876165at2"/>